<gene>
    <name evidence="10" type="ORF">GCM10010468_22190</name>
</gene>
<dbReference type="InterPro" id="IPR033132">
    <property type="entry name" value="GH_1_N_CS"/>
</dbReference>
<accession>A0ABP6Q6C6</accession>
<dbReference type="EMBL" id="BAAAUV010000005">
    <property type="protein sequence ID" value="GAA3206632.1"/>
    <property type="molecule type" value="Genomic_DNA"/>
</dbReference>
<keyword evidence="5" id="KW-0136">Cellulose degradation</keyword>
<evidence type="ECO:0000313" key="11">
    <source>
        <dbReference type="Proteomes" id="UP001501237"/>
    </source>
</evidence>
<keyword evidence="4 9" id="KW-0378">Hydrolase</keyword>
<dbReference type="RefSeq" id="WP_344825781.1">
    <property type="nucleotide sequence ID" value="NZ_BAAAUV010000005.1"/>
</dbReference>
<evidence type="ECO:0000256" key="9">
    <source>
        <dbReference type="RuleBase" id="RU361175"/>
    </source>
</evidence>
<evidence type="ECO:0000256" key="2">
    <source>
        <dbReference type="ARBA" id="ARBA00010838"/>
    </source>
</evidence>
<sequence>MNTPLPKDFLWGAATAAYQIEGAVDVDGRLPSIWDDFCRVPGAIDNGDDGDVVCDHYRRWPEDLAIMKSLGLDAYRFSVAWPRVIPTGRGEINPLGIDFYDRLVDAVLEAGIRPFVTLYHWDLPSALQDRGGWPARDTAYAFAEYAAVVAARLGDRVADWNTLNEPLCSGWIGHLEGRFAPGVKDLKQAVDASHHLLLAHGLGVQAIRANAELPANIGLVTNLSGIEAASDRDEDVQAARRMDGHVNRWWLDPSNGRGYPADMVEVYGVEPPVIGNDLEVISAPCDYHGLNYYFRQIIENDPAGPAPFARQVPVEGAATTAMGWEIYGQGLADLIHRLTDDYGAQAIYITESGAAFDDKVAEDGSVQDLDRIAYLEEHLSAVAGAVEDGAPVKGYFAWSLLDNFEWANGLDKRFGLVRVDYETQARTIKASGHRYADIIAEHRSRA</sequence>
<dbReference type="NCBIfam" id="TIGR03356">
    <property type="entry name" value="BGL"/>
    <property type="match status" value="1"/>
</dbReference>
<protein>
    <recommendedName>
        <fullName evidence="3 9">Beta-glucosidase</fullName>
        <ecNumber evidence="3 9">3.2.1.21</ecNumber>
    </recommendedName>
</protein>
<dbReference type="PRINTS" id="PR00131">
    <property type="entry name" value="GLHYDRLASE1"/>
</dbReference>
<evidence type="ECO:0000256" key="4">
    <source>
        <dbReference type="ARBA" id="ARBA00022801"/>
    </source>
</evidence>
<dbReference type="InterPro" id="IPR001360">
    <property type="entry name" value="Glyco_hydro_1"/>
</dbReference>
<dbReference type="PROSITE" id="PS00653">
    <property type="entry name" value="GLYCOSYL_HYDROL_F1_2"/>
    <property type="match status" value="1"/>
</dbReference>
<keyword evidence="8" id="KW-0624">Polysaccharide degradation</keyword>
<dbReference type="Pfam" id="PF00232">
    <property type="entry name" value="Glyco_hydro_1"/>
    <property type="match status" value="1"/>
</dbReference>
<comment type="similarity">
    <text evidence="2 9">Belongs to the glycosyl hydrolase 1 family.</text>
</comment>
<keyword evidence="11" id="KW-1185">Reference proteome</keyword>
<evidence type="ECO:0000313" key="10">
    <source>
        <dbReference type="EMBL" id="GAA3206632.1"/>
    </source>
</evidence>
<comment type="caution">
    <text evidence="10">The sequence shown here is derived from an EMBL/GenBank/DDBJ whole genome shotgun (WGS) entry which is preliminary data.</text>
</comment>
<proteinExistence type="inferred from homology"/>
<comment type="catalytic activity">
    <reaction evidence="1 9">
        <text>Hydrolysis of terminal, non-reducing beta-D-glucosyl residues with release of beta-D-glucose.</text>
        <dbReference type="EC" id="3.2.1.21"/>
    </reaction>
</comment>
<organism evidence="10 11">
    <name type="scientific">Actinocorallia longicatena</name>
    <dbReference type="NCBI Taxonomy" id="111803"/>
    <lineage>
        <taxon>Bacteria</taxon>
        <taxon>Bacillati</taxon>
        <taxon>Actinomycetota</taxon>
        <taxon>Actinomycetes</taxon>
        <taxon>Streptosporangiales</taxon>
        <taxon>Thermomonosporaceae</taxon>
        <taxon>Actinocorallia</taxon>
    </lineage>
</organism>
<keyword evidence="7 9" id="KW-0326">Glycosidase</keyword>
<evidence type="ECO:0000256" key="7">
    <source>
        <dbReference type="ARBA" id="ARBA00023295"/>
    </source>
</evidence>
<reference evidence="11" key="1">
    <citation type="journal article" date="2019" name="Int. J. Syst. Evol. Microbiol.">
        <title>The Global Catalogue of Microorganisms (GCM) 10K type strain sequencing project: providing services to taxonomists for standard genome sequencing and annotation.</title>
        <authorList>
            <consortium name="The Broad Institute Genomics Platform"/>
            <consortium name="The Broad Institute Genome Sequencing Center for Infectious Disease"/>
            <person name="Wu L."/>
            <person name="Ma J."/>
        </authorList>
    </citation>
    <scope>NUCLEOTIDE SEQUENCE [LARGE SCALE GENOMIC DNA]</scope>
    <source>
        <strain evidence="11">JCM 9377</strain>
    </source>
</reference>
<dbReference type="EC" id="3.2.1.21" evidence="3 9"/>
<name>A0ABP6Q6C6_9ACTN</name>
<evidence type="ECO:0000256" key="8">
    <source>
        <dbReference type="ARBA" id="ARBA00023326"/>
    </source>
</evidence>
<dbReference type="Proteomes" id="UP001501237">
    <property type="component" value="Unassembled WGS sequence"/>
</dbReference>
<evidence type="ECO:0000256" key="5">
    <source>
        <dbReference type="ARBA" id="ARBA00023001"/>
    </source>
</evidence>
<dbReference type="Gene3D" id="3.20.20.80">
    <property type="entry name" value="Glycosidases"/>
    <property type="match status" value="1"/>
</dbReference>
<dbReference type="InterPro" id="IPR017853">
    <property type="entry name" value="GH"/>
</dbReference>
<evidence type="ECO:0000256" key="6">
    <source>
        <dbReference type="ARBA" id="ARBA00023277"/>
    </source>
</evidence>
<dbReference type="PANTHER" id="PTHR10353">
    <property type="entry name" value="GLYCOSYL HYDROLASE"/>
    <property type="match status" value="1"/>
</dbReference>
<dbReference type="PANTHER" id="PTHR10353:SF36">
    <property type="entry name" value="LP05116P"/>
    <property type="match status" value="1"/>
</dbReference>
<dbReference type="InterPro" id="IPR017736">
    <property type="entry name" value="Glyco_hydro_1_beta-glucosidase"/>
</dbReference>
<dbReference type="SUPFAM" id="SSF51445">
    <property type="entry name" value="(Trans)glycosidases"/>
    <property type="match status" value="1"/>
</dbReference>
<evidence type="ECO:0000256" key="1">
    <source>
        <dbReference type="ARBA" id="ARBA00000448"/>
    </source>
</evidence>
<keyword evidence="6" id="KW-0119">Carbohydrate metabolism</keyword>
<evidence type="ECO:0000256" key="3">
    <source>
        <dbReference type="ARBA" id="ARBA00012744"/>
    </source>
</evidence>